<dbReference type="EMBL" id="CP165627">
    <property type="protein sequence ID" value="XDV01541.1"/>
    <property type="molecule type" value="Genomic_DNA"/>
</dbReference>
<proteinExistence type="predicted"/>
<evidence type="ECO:0008006" key="2">
    <source>
        <dbReference type="Google" id="ProtNLM"/>
    </source>
</evidence>
<dbReference type="AlphaFoldDB" id="A0AB39WJ29"/>
<organism evidence="1">
    <name type="scientific">Flavobacterium sp. WC2429</name>
    <dbReference type="NCBI Taxonomy" id="3234140"/>
    <lineage>
        <taxon>Bacteria</taxon>
        <taxon>Pseudomonadati</taxon>
        <taxon>Bacteroidota</taxon>
        <taxon>Flavobacteriia</taxon>
        <taxon>Flavobacteriales</taxon>
        <taxon>Flavobacteriaceae</taxon>
        <taxon>Flavobacterium</taxon>
    </lineage>
</organism>
<dbReference type="RefSeq" id="WP_369765207.1">
    <property type="nucleotide sequence ID" value="NZ_CP165627.1"/>
</dbReference>
<sequence>MKILINDLKENQNHYKEVFRQFGYEENELLFRDSFQDTIEFITDHLEIQKGHIDLIITSEIKFLEYNSLKANELLFFIKNHTQTFSKGNFRISSIPVLLYSDYETKENDLNGFKSIVQKNNIGLHKYFFDECERLIKEWRNQIYIDLDNLGLKVDQLHNFILSTNFKNHYFNNVTRKAEMFYHNKTIQLSIEFIKAPSTLNYDWLILNRLEIENSIYKYIDTYNNHRKYDRNNGERTILHEFFKQNKIILLRDTYSDMKYELNLNEIDTKNSEECDFILKTEYPEFLKTTFFEVKKEDVTFYVKKNTKRPQISSAFLSHLNQIWNYKEFTENPSNTVELKNKLEYDTKNFDFVLLAGRIEEKEEMKHLFEKQIGRMFEGIKVVTYEELENININYLEKFNRLNG</sequence>
<reference evidence="1" key="1">
    <citation type="submission" date="2024-07" db="EMBL/GenBank/DDBJ databases">
        <authorList>
            <person name="Biller S.J."/>
        </authorList>
    </citation>
    <scope>NUCLEOTIDE SEQUENCE</scope>
    <source>
        <strain evidence="1">WC2429</strain>
    </source>
</reference>
<gene>
    <name evidence="1" type="ORF">AB3G32_14575</name>
</gene>
<name>A0AB39WJ29_9FLAO</name>
<evidence type="ECO:0000313" key="1">
    <source>
        <dbReference type="EMBL" id="XDV01541.1"/>
    </source>
</evidence>
<accession>A0AB39WJ29</accession>
<protein>
    <recommendedName>
        <fullName evidence="2">DUF4263 domain-containing protein</fullName>
    </recommendedName>
</protein>